<evidence type="ECO:0000313" key="1">
    <source>
        <dbReference type="EMBL" id="MFC7670656.1"/>
    </source>
</evidence>
<dbReference type="EMBL" id="JBHTEK010000003">
    <property type="protein sequence ID" value="MFC7670656.1"/>
    <property type="molecule type" value="Genomic_DNA"/>
</dbReference>
<protein>
    <submittedName>
        <fullName evidence="1">DUF6577 family protein</fullName>
    </submittedName>
</protein>
<evidence type="ECO:0000313" key="2">
    <source>
        <dbReference type="Proteomes" id="UP001596513"/>
    </source>
</evidence>
<dbReference type="RefSeq" id="WP_380206361.1">
    <property type="nucleotide sequence ID" value="NZ_JBHTEK010000003.1"/>
</dbReference>
<dbReference type="Proteomes" id="UP001596513">
    <property type="component" value="Unassembled WGS sequence"/>
</dbReference>
<sequence>MVHPLAGSFLPGLPPLLVVEVSWAERSWAERLLAAPADSVPRENMPDPVVVRASQSAALLRRVRGIPVARLEKVLVDASQLPELAPATTDAALTAAANALQAHHGLNWPLLLQYAARREAQARWETLFAQAASRG</sequence>
<comment type="caution">
    <text evidence="1">The sequence shown here is derived from an EMBL/GenBank/DDBJ whole genome shotgun (WGS) entry which is preliminary data.</text>
</comment>
<keyword evidence="2" id="KW-1185">Reference proteome</keyword>
<dbReference type="Pfam" id="PF20217">
    <property type="entry name" value="DUF6577"/>
    <property type="match status" value="1"/>
</dbReference>
<name>A0ABW2UDZ1_9BACT</name>
<dbReference type="InterPro" id="IPR046484">
    <property type="entry name" value="DUF6577"/>
</dbReference>
<accession>A0ABW2UDZ1</accession>
<proteinExistence type="predicted"/>
<reference evidence="2" key="1">
    <citation type="journal article" date="2019" name="Int. J. Syst. Evol. Microbiol.">
        <title>The Global Catalogue of Microorganisms (GCM) 10K type strain sequencing project: providing services to taxonomists for standard genome sequencing and annotation.</title>
        <authorList>
            <consortium name="The Broad Institute Genomics Platform"/>
            <consortium name="The Broad Institute Genome Sequencing Center for Infectious Disease"/>
            <person name="Wu L."/>
            <person name="Ma J."/>
        </authorList>
    </citation>
    <scope>NUCLEOTIDE SEQUENCE [LARGE SCALE GENOMIC DNA]</scope>
    <source>
        <strain evidence="2">JCM 19635</strain>
    </source>
</reference>
<gene>
    <name evidence="1" type="ORF">ACFQT0_27205</name>
</gene>
<organism evidence="1 2">
    <name type="scientific">Hymenobacter humi</name>
    <dbReference type="NCBI Taxonomy" id="1411620"/>
    <lineage>
        <taxon>Bacteria</taxon>
        <taxon>Pseudomonadati</taxon>
        <taxon>Bacteroidota</taxon>
        <taxon>Cytophagia</taxon>
        <taxon>Cytophagales</taxon>
        <taxon>Hymenobacteraceae</taxon>
        <taxon>Hymenobacter</taxon>
    </lineage>
</organism>